<dbReference type="GO" id="GO:0046872">
    <property type="term" value="F:metal ion binding"/>
    <property type="evidence" value="ECO:0007669"/>
    <property type="project" value="UniProtKB-KW"/>
</dbReference>
<sequence length="434" mass="49120">MEPKLSNPVALNWLKHFNVGDERSTYKVEFEIDSDLGFSGAITVTNKYDKEIFLEGFSIEGACCGYCLQFLDSTLKVHPEERIFFTGLYATRTILYLTRLGTLKSIAIELSLPESKQQIAKAHVCFNDAGVHQLVHHWLRIHACMEPFIIAAHRHLSVMHPVFKLLKPHLKHTLQINALALINEGGIIESDFSAGKHSTEIISAAYKDWWRFDMEAILADLIRRGLAEPDPTQPYGLRLLIEDYPYANDGLLYSELQAWYSEVINVGHADHANVSWWPTLSTPNDHTHMGCFGSAFSGEFWAITSWWKLLPKEEDSEYKDFLEDPEGYLLSCLPNLLETTKFLAVVNILSQHSPDEECIGQRKDLSDWTGDTEIIQAFYEFSMDIKIIEKEIDKRNKDPTRRNRCGAGIPPYESLIASSGPGVTGRGVPNSISI</sequence>
<proteinExistence type="predicted"/>
<dbReference type="InterPro" id="IPR020834">
    <property type="entry name" value="LipOase_CS"/>
</dbReference>
<dbReference type="GO" id="GO:0034440">
    <property type="term" value="P:lipid oxidation"/>
    <property type="evidence" value="ECO:0000318"/>
    <property type="project" value="GO_Central"/>
</dbReference>
<keyword evidence="3" id="KW-0560">Oxidoreductase</keyword>
<dbReference type="InterPro" id="IPR036226">
    <property type="entry name" value="LipOase_C_sf"/>
</dbReference>
<evidence type="ECO:0000313" key="6">
    <source>
        <dbReference type="EnsemblPlants" id="KRH10882"/>
    </source>
</evidence>
<dbReference type="InterPro" id="IPR013819">
    <property type="entry name" value="LipOase_C"/>
</dbReference>
<dbReference type="PANTHER" id="PTHR11771">
    <property type="entry name" value="LIPOXYGENASE"/>
    <property type="match status" value="1"/>
</dbReference>
<dbReference type="GO" id="GO:0016702">
    <property type="term" value="F:oxidoreductase activity, acting on single donors with incorporation of molecular oxygen, incorporation of two atoms of oxygen"/>
    <property type="evidence" value="ECO:0000318"/>
    <property type="project" value="GO_Central"/>
</dbReference>
<keyword evidence="7" id="KW-1185">Reference proteome</keyword>
<dbReference type="Gene3D" id="1.20.245.10">
    <property type="entry name" value="Lipoxygenase-1, Domain 5"/>
    <property type="match status" value="2"/>
</dbReference>
<dbReference type="SMR" id="A0A0R0G4J5"/>
<evidence type="ECO:0000256" key="2">
    <source>
        <dbReference type="ARBA" id="ARBA00022964"/>
    </source>
</evidence>
<dbReference type="InterPro" id="IPR036392">
    <property type="entry name" value="PLAT/LH2_dom_sf"/>
</dbReference>
<reference evidence="5 6" key="1">
    <citation type="journal article" date="2010" name="Nature">
        <title>Genome sequence of the palaeopolyploid soybean.</title>
        <authorList>
            <person name="Schmutz J."/>
            <person name="Cannon S.B."/>
            <person name="Schlueter J."/>
            <person name="Ma J."/>
            <person name="Mitros T."/>
            <person name="Nelson W."/>
            <person name="Hyten D.L."/>
            <person name="Song Q."/>
            <person name="Thelen J.J."/>
            <person name="Cheng J."/>
            <person name="Xu D."/>
            <person name="Hellsten U."/>
            <person name="May G.D."/>
            <person name="Yu Y."/>
            <person name="Sakurai T."/>
            <person name="Umezawa T."/>
            <person name="Bhattacharyya M.K."/>
            <person name="Sandhu D."/>
            <person name="Valliyodan B."/>
            <person name="Lindquist E."/>
            <person name="Peto M."/>
            <person name="Grant D."/>
            <person name="Shu S."/>
            <person name="Goodstein D."/>
            <person name="Barry K."/>
            <person name="Futrell-Griggs M."/>
            <person name="Abernathy B."/>
            <person name="Du J."/>
            <person name="Tian Z."/>
            <person name="Zhu L."/>
            <person name="Gill N."/>
            <person name="Joshi T."/>
            <person name="Libault M."/>
            <person name="Sethuraman A."/>
            <person name="Zhang X.-C."/>
            <person name="Shinozaki K."/>
            <person name="Nguyen H.T."/>
            <person name="Wing R.A."/>
            <person name="Cregan P."/>
            <person name="Specht J."/>
            <person name="Grimwood J."/>
            <person name="Rokhsar D."/>
            <person name="Stacey G."/>
            <person name="Shoemaker R.C."/>
            <person name="Jackson S.A."/>
        </authorList>
    </citation>
    <scope>NUCLEOTIDE SEQUENCE</scope>
    <source>
        <strain evidence="6">cv. Williams 82</strain>
        <tissue evidence="5">Callus</tissue>
    </source>
</reference>
<dbReference type="PRINTS" id="PR00087">
    <property type="entry name" value="LIPOXYGENASE"/>
</dbReference>
<name>A0A0R0G4J5_SOYBN</name>
<accession>A0A0R0G4J5</accession>
<keyword evidence="2" id="KW-0223">Dioxygenase</keyword>
<evidence type="ECO:0000256" key="1">
    <source>
        <dbReference type="ARBA" id="ARBA00022723"/>
    </source>
</evidence>
<dbReference type="InParanoid" id="A0A0R0G4J5"/>
<protein>
    <recommendedName>
        <fullName evidence="4">Lipoxygenase domain-containing protein</fullName>
    </recommendedName>
</protein>
<dbReference type="STRING" id="3847.A0A0R0G4J5"/>
<dbReference type="EMBL" id="CM000848">
    <property type="protein sequence ID" value="KRH10882.1"/>
    <property type="molecule type" value="Genomic_DNA"/>
</dbReference>
<reference evidence="5" key="3">
    <citation type="submission" date="2018-07" db="EMBL/GenBank/DDBJ databases">
        <title>WGS assembly of Glycine max.</title>
        <authorList>
            <person name="Schmutz J."/>
            <person name="Cannon S."/>
            <person name="Schlueter J."/>
            <person name="Ma J."/>
            <person name="Mitros T."/>
            <person name="Nelson W."/>
            <person name="Hyten D."/>
            <person name="Song Q."/>
            <person name="Thelen J."/>
            <person name="Cheng J."/>
            <person name="Xu D."/>
            <person name="Hellsten U."/>
            <person name="May G."/>
            <person name="Yu Y."/>
            <person name="Sakurai T."/>
            <person name="Umezawa T."/>
            <person name="Bhattacharyya M."/>
            <person name="Sandhu D."/>
            <person name="Valliyodan B."/>
            <person name="Lindquist E."/>
            <person name="Peto M."/>
            <person name="Grant D."/>
            <person name="Shu S."/>
            <person name="Goodstein D."/>
            <person name="Barry K."/>
            <person name="Futrell-Griggs M."/>
            <person name="Abernathy B."/>
            <person name="Du J."/>
            <person name="Tian Z."/>
            <person name="Zhu L."/>
            <person name="Gill N."/>
            <person name="Joshi T."/>
            <person name="Libault M."/>
            <person name="Sethuraman A."/>
            <person name="Zhang X."/>
            <person name="Shinozaki K."/>
            <person name="Nguyen H."/>
            <person name="Wing R."/>
            <person name="Cregan P."/>
            <person name="Specht J."/>
            <person name="Grimwood J."/>
            <person name="Rokhsar D."/>
            <person name="Stacey G."/>
            <person name="Shoemaker R."/>
            <person name="Jackson S."/>
        </authorList>
    </citation>
    <scope>NUCLEOTIDE SEQUENCE</scope>
    <source>
        <tissue evidence="5">Callus</tissue>
    </source>
</reference>
<dbReference type="Pfam" id="PF00305">
    <property type="entry name" value="Lipoxygenase"/>
    <property type="match status" value="3"/>
</dbReference>
<dbReference type="Proteomes" id="UP000008827">
    <property type="component" value="Chromosome 15"/>
</dbReference>
<evidence type="ECO:0000313" key="5">
    <source>
        <dbReference type="EMBL" id="KRH10882.1"/>
    </source>
</evidence>
<dbReference type="EnsemblPlants" id="KRH10882">
    <property type="protein sequence ID" value="KRH10882"/>
    <property type="gene ID" value="GLYMA_15G074300"/>
</dbReference>
<evidence type="ECO:0000313" key="7">
    <source>
        <dbReference type="Proteomes" id="UP000008827"/>
    </source>
</evidence>
<evidence type="ECO:0000259" key="4">
    <source>
        <dbReference type="PROSITE" id="PS51393"/>
    </source>
</evidence>
<dbReference type="Gramene" id="KRH10882">
    <property type="protein sequence ID" value="KRH10882"/>
    <property type="gene ID" value="GLYMA_15G074300"/>
</dbReference>
<dbReference type="OMA" id="MEALPAX"/>
<dbReference type="PROSITE" id="PS00081">
    <property type="entry name" value="LIPOXYGENASE_2"/>
    <property type="match status" value="1"/>
</dbReference>
<gene>
    <name evidence="5" type="ORF">GLYMA_15G074300</name>
</gene>
<evidence type="ECO:0000256" key="3">
    <source>
        <dbReference type="ARBA" id="ARBA00023002"/>
    </source>
</evidence>
<feature type="domain" description="Lipoxygenase" evidence="4">
    <location>
        <begin position="118"/>
        <end position="434"/>
    </location>
</feature>
<dbReference type="PROSITE" id="PS51393">
    <property type="entry name" value="LIPOXYGENASE_3"/>
    <property type="match status" value="1"/>
</dbReference>
<dbReference type="SUPFAM" id="SSF48484">
    <property type="entry name" value="Lipoxigenase"/>
    <property type="match status" value="1"/>
</dbReference>
<dbReference type="SUPFAM" id="SSF49723">
    <property type="entry name" value="Lipase/lipooxygenase domain (PLAT/LH2 domain)"/>
    <property type="match status" value="1"/>
</dbReference>
<dbReference type="AlphaFoldDB" id="A0A0R0G4J5"/>
<dbReference type="InterPro" id="IPR000907">
    <property type="entry name" value="LipOase"/>
</dbReference>
<keyword evidence="1" id="KW-0479">Metal-binding</keyword>
<dbReference type="Gene3D" id="2.60.60.20">
    <property type="entry name" value="PLAT/LH2 domain"/>
    <property type="match status" value="1"/>
</dbReference>
<organism evidence="5">
    <name type="scientific">Glycine max</name>
    <name type="common">Soybean</name>
    <name type="synonym">Glycine hispida</name>
    <dbReference type="NCBI Taxonomy" id="3847"/>
    <lineage>
        <taxon>Eukaryota</taxon>
        <taxon>Viridiplantae</taxon>
        <taxon>Streptophyta</taxon>
        <taxon>Embryophyta</taxon>
        <taxon>Tracheophyta</taxon>
        <taxon>Spermatophyta</taxon>
        <taxon>Magnoliopsida</taxon>
        <taxon>eudicotyledons</taxon>
        <taxon>Gunneridae</taxon>
        <taxon>Pentapetalae</taxon>
        <taxon>rosids</taxon>
        <taxon>fabids</taxon>
        <taxon>Fabales</taxon>
        <taxon>Fabaceae</taxon>
        <taxon>Papilionoideae</taxon>
        <taxon>50 kb inversion clade</taxon>
        <taxon>NPAAA clade</taxon>
        <taxon>indigoferoid/millettioid clade</taxon>
        <taxon>Phaseoleae</taxon>
        <taxon>Glycine</taxon>
        <taxon>Glycine subgen. Soja</taxon>
    </lineage>
</organism>
<reference evidence="6" key="2">
    <citation type="submission" date="2018-02" db="UniProtKB">
        <authorList>
            <consortium name="EnsemblPlants"/>
        </authorList>
    </citation>
    <scope>IDENTIFICATION</scope>
    <source>
        <strain evidence="6">Williams 82</strain>
    </source>
</reference>